<dbReference type="Proteomes" id="UP001597114">
    <property type="component" value="Unassembled WGS sequence"/>
</dbReference>
<name>A0ABW4EPF3_9PSEU</name>
<feature type="transmembrane region" description="Helical" evidence="7">
    <location>
        <begin position="29"/>
        <end position="46"/>
    </location>
</feature>
<organism evidence="10 11">
    <name type="scientific">Pseudonocardia yunnanensis</name>
    <dbReference type="NCBI Taxonomy" id="58107"/>
    <lineage>
        <taxon>Bacteria</taxon>
        <taxon>Bacillati</taxon>
        <taxon>Actinomycetota</taxon>
        <taxon>Actinomycetes</taxon>
        <taxon>Pseudonocardiales</taxon>
        <taxon>Pseudonocardiaceae</taxon>
        <taxon>Pseudonocardia</taxon>
    </lineage>
</organism>
<dbReference type="Gene3D" id="1.10.3720.10">
    <property type="entry name" value="MetI-like"/>
    <property type="match status" value="2"/>
</dbReference>
<keyword evidence="3" id="KW-1003">Cell membrane</keyword>
<evidence type="ECO:0000256" key="4">
    <source>
        <dbReference type="ARBA" id="ARBA00022692"/>
    </source>
</evidence>
<dbReference type="InterPro" id="IPR005769">
    <property type="entry name" value="PhnE/PtxC"/>
</dbReference>
<dbReference type="RefSeq" id="WP_344724611.1">
    <property type="nucleotide sequence ID" value="NZ_BAAAUS010000027.1"/>
</dbReference>
<feature type="transmembrane region" description="Helical" evidence="7">
    <location>
        <begin position="387"/>
        <end position="409"/>
    </location>
</feature>
<comment type="caution">
    <text evidence="10">The sequence shown here is derived from an EMBL/GenBank/DDBJ whole genome shotgun (WGS) entry which is preliminary data.</text>
</comment>
<protein>
    <submittedName>
        <fullName evidence="10">Phosphonate ABC transporter, permease protein PhnE</fullName>
    </submittedName>
</protein>
<accession>A0ABW4EPF3</accession>
<feature type="transmembrane region" description="Helical" evidence="7">
    <location>
        <begin position="219"/>
        <end position="238"/>
    </location>
</feature>
<feature type="transmembrane region" description="Helical" evidence="7">
    <location>
        <begin position="250"/>
        <end position="270"/>
    </location>
</feature>
<keyword evidence="4 7" id="KW-0812">Transmembrane</keyword>
<feature type="transmembrane region" description="Helical" evidence="7">
    <location>
        <begin position="149"/>
        <end position="170"/>
    </location>
</feature>
<dbReference type="PROSITE" id="PS50928">
    <property type="entry name" value="ABC_TM1"/>
    <property type="match status" value="2"/>
</dbReference>
<dbReference type="PANTHER" id="PTHR30043:SF1">
    <property type="entry name" value="ABC TRANSPORT SYSTEM PERMEASE PROTEIN P69"/>
    <property type="match status" value="1"/>
</dbReference>
<feature type="transmembrane region" description="Helical" evidence="7">
    <location>
        <begin position="518"/>
        <end position="538"/>
    </location>
</feature>
<evidence type="ECO:0000313" key="10">
    <source>
        <dbReference type="EMBL" id="MFD1515864.1"/>
    </source>
</evidence>
<dbReference type="EMBL" id="JBHUCO010000001">
    <property type="protein sequence ID" value="MFD1515864.1"/>
    <property type="molecule type" value="Genomic_DNA"/>
</dbReference>
<feature type="domain" description="ABC transmembrane type-1" evidence="9">
    <location>
        <begin position="383"/>
        <end position="566"/>
    </location>
</feature>
<evidence type="ECO:0000256" key="6">
    <source>
        <dbReference type="ARBA" id="ARBA00023136"/>
    </source>
</evidence>
<dbReference type="NCBIfam" id="TIGR01097">
    <property type="entry name" value="PhnE"/>
    <property type="match status" value="2"/>
</dbReference>
<evidence type="ECO:0000313" key="11">
    <source>
        <dbReference type="Proteomes" id="UP001597114"/>
    </source>
</evidence>
<keyword evidence="6 7" id="KW-0472">Membrane</keyword>
<feature type="domain" description="ABC transmembrane type-1" evidence="9">
    <location>
        <begin position="84"/>
        <end position="267"/>
    </location>
</feature>
<evidence type="ECO:0000256" key="1">
    <source>
        <dbReference type="ARBA" id="ARBA00004651"/>
    </source>
</evidence>
<reference evidence="11" key="1">
    <citation type="journal article" date="2019" name="Int. J. Syst. Evol. Microbiol.">
        <title>The Global Catalogue of Microorganisms (GCM) 10K type strain sequencing project: providing services to taxonomists for standard genome sequencing and annotation.</title>
        <authorList>
            <consortium name="The Broad Institute Genomics Platform"/>
            <consortium name="The Broad Institute Genome Sequencing Center for Infectious Disease"/>
            <person name="Wu L."/>
            <person name="Ma J."/>
        </authorList>
    </citation>
    <scope>NUCLEOTIDE SEQUENCE [LARGE SCALE GENOMIC DNA]</scope>
    <source>
        <strain evidence="11">CCM 7043</strain>
    </source>
</reference>
<evidence type="ECO:0000256" key="5">
    <source>
        <dbReference type="ARBA" id="ARBA00022989"/>
    </source>
</evidence>
<dbReference type="InterPro" id="IPR000515">
    <property type="entry name" value="MetI-like"/>
</dbReference>
<feature type="region of interest" description="Disordered" evidence="8">
    <location>
        <begin position="1"/>
        <end position="23"/>
    </location>
</feature>
<keyword evidence="11" id="KW-1185">Reference proteome</keyword>
<dbReference type="PANTHER" id="PTHR30043">
    <property type="entry name" value="PHOSPHONATES TRANSPORT SYSTEM PERMEASE PROTEIN"/>
    <property type="match status" value="1"/>
</dbReference>
<dbReference type="CDD" id="cd06261">
    <property type="entry name" value="TM_PBP2"/>
    <property type="match status" value="2"/>
</dbReference>
<sequence length="574" mass="59062">MTALDTSPPDPRPHHSGTTVAPPSRTGTAAALVLLALLCAAVWSVGELRLNVATLVDSMGNAADFLSRTLPLDFPPLGELVALTGQTIAIVVCATLLSVLVSVPIAVLAARNTTPAPTARYGARTVIVVARAVPDVVLAIVFFRLFGLGALAGVLAMGLHSVGMVGKLYADAIEQIDEGPRTAVRATGARPLQELVAGVLPQVLPAFVATALHRFDINLRISVLLGFVGVGGLGFEIANALRRLDYQRGAALALVVLALCVAAELVSGAVRRSLLGGHGERGHRRGGAARAVARRIDAVRAHGLSGPGETVPDARRVTPPWTPHRVRGALFGGVTVLVIVASAAGADLSPWRIVTGLPDMVATLALFWPPTTGGILPTLLAELAVTVQIALAATLLGAVLALPVGALAARNVSPTPKTAAVFRMVIVVVRGVPELVLAIVFVVITGLGPVAGALALAIGAMGLLGKLVADSLEETDVRVQQAVRASGASRSQVFVAVTLPQAAPAIAAHLLYQLDVNIRSATLLGIVGAGGIGFYLLNASRVMEFGVVTTITLMVFATVMAVELLALWLRRAVS</sequence>
<keyword evidence="2 7" id="KW-0813">Transport</keyword>
<comment type="similarity">
    <text evidence="7">Belongs to the binding-protein-dependent transport system permease family.</text>
</comment>
<keyword evidence="5 7" id="KW-1133">Transmembrane helix</keyword>
<feature type="transmembrane region" description="Helical" evidence="7">
    <location>
        <begin position="545"/>
        <end position="569"/>
    </location>
</feature>
<feature type="transmembrane region" description="Helical" evidence="7">
    <location>
        <begin position="360"/>
        <end position="381"/>
    </location>
</feature>
<evidence type="ECO:0000259" key="9">
    <source>
        <dbReference type="PROSITE" id="PS50928"/>
    </source>
</evidence>
<evidence type="ECO:0000256" key="2">
    <source>
        <dbReference type="ARBA" id="ARBA00022448"/>
    </source>
</evidence>
<evidence type="ECO:0000256" key="3">
    <source>
        <dbReference type="ARBA" id="ARBA00022475"/>
    </source>
</evidence>
<evidence type="ECO:0000256" key="8">
    <source>
        <dbReference type="SAM" id="MobiDB-lite"/>
    </source>
</evidence>
<evidence type="ECO:0000256" key="7">
    <source>
        <dbReference type="RuleBase" id="RU363032"/>
    </source>
</evidence>
<dbReference type="InterPro" id="IPR035906">
    <property type="entry name" value="MetI-like_sf"/>
</dbReference>
<feature type="transmembrane region" description="Helical" evidence="7">
    <location>
        <begin position="80"/>
        <end position="109"/>
    </location>
</feature>
<dbReference type="Pfam" id="PF00528">
    <property type="entry name" value="BPD_transp_1"/>
    <property type="match status" value="2"/>
</dbReference>
<proteinExistence type="inferred from homology"/>
<dbReference type="SUPFAM" id="SSF161098">
    <property type="entry name" value="MetI-like"/>
    <property type="match status" value="2"/>
</dbReference>
<comment type="subcellular location">
    <subcellularLocation>
        <location evidence="1 7">Cell membrane</location>
        <topology evidence="1 7">Multi-pass membrane protein</topology>
    </subcellularLocation>
</comment>
<gene>
    <name evidence="10" type="primary">phnE</name>
    <name evidence="10" type="ORF">ACFSJD_00100</name>
</gene>
<feature type="transmembrane region" description="Helical" evidence="7">
    <location>
        <begin position="329"/>
        <end position="348"/>
    </location>
</feature>